<evidence type="ECO:0000256" key="6">
    <source>
        <dbReference type="SAM" id="MobiDB-lite"/>
    </source>
</evidence>
<keyword evidence="2" id="KW-0444">Lipid biosynthesis</keyword>
<dbReference type="OrthoDB" id="9806880at2"/>
<reference evidence="9 10" key="1">
    <citation type="submission" date="2013-03" db="EMBL/GenBank/DDBJ databases">
        <authorList>
            <person name="Fiebig A."/>
            <person name="Goeker M."/>
            <person name="Klenk H.-P.P."/>
        </authorList>
    </citation>
    <scope>NUCLEOTIDE SEQUENCE [LARGE SCALE GENOMIC DNA]</scope>
    <source>
        <strain evidence="10">DSM 19469</strain>
    </source>
</reference>
<dbReference type="AlphaFoldDB" id="W8RUZ4"/>
<evidence type="ECO:0000259" key="8">
    <source>
        <dbReference type="SMART" id="SM00563"/>
    </source>
</evidence>
<dbReference type="EMBL" id="CP004372">
    <property type="protein sequence ID" value="AHM05024.1"/>
    <property type="molecule type" value="Genomic_DNA"/>
</dbReference>
<evidence type="ECO:0000313" key="10">
    <source>
        <dbReference type="Proteomes" id="UP000019593"/>
    </source>
</evidence>
<proteinExistence type="predicted"/>
<comment type="pathway">
    <text evidence="1">Lipid metabolism.</text>
</comment>
<dbReference type="PANTHER" id="PTHR10434">
    <property type="entry name" value="1-ACYL-SN-GLYCEROL-3-PHOSPHATE ACYLTRANSFERASE"/>
    <property type="match status" value="1"/>
</dbReference>
<dbReference type="PANTHER" id="PTHR10434:SF64">
    <property type="entry name" value="1-ACYL-SN-GLYCEROL-3-PHOSPHATE ACYLTRANSFERASE-RELATED"/>
    <property type="match status" value="1"/>
</dbReference>
<keyword evidence="7" id="KW-1133">Transmembrane helix</keyword>
<dbReference type="KEGG" id="red:roselon_02725"/>
<dbReference type="GO" id="GO:0003841">
    <property type="term" value="F:1-acylglycerol-3-phosphate O-acyltransferase activity"/>
    <property type="evidence" value="ECO:0007669"/>
    <property type="project" value="UniProtKB-EC"/>
</dbReference>
<dbReference type="EC" id="2.3.1.51" evidence="9"/>
<feature type="region of interest" description="Disordered" evidence="6">
    <location>
        <begin position="267"/>
        <end position="293"/>
    </location>
</feature>
<dbReference type="HOGENOM" id="CLU_027938_0_1_5"/>
<dbReference type="CDD" id="cd07989">
    <property type="entry name" value="LPLAT_AGPAT-like"/>
    <property type="match status" value="1"/>
</dbReference>
<evidence type="ECO:0000256" key="5">
    <source>
        <dbReference type="ARBA" id="ARBA00023315"/>
    </source>
</evidence>
<name>W8RUZ4_9RHOB</name>
<evidence type="ECO:0000256" key="2">
    <source>
        <dbReference type="ARBA" id="ARBA00022516"/>
    </source>
</evidence>
<feature type="transmembrane region" description="Helical" evidence="7">
    <location>
        <begin position="25"/>
        <end position="48"/>
    </location>
</feature>
<keyword evidence="7" id="KW-0812">Transmembrane</keyword>
<dbReference type="SMART" id="SM00563">
    <property type="entry name" value="PlsC"/>
    <property type="match status" value="1"/>
</dbReference>
<dbReference type="InterPro" id="IPR002123">
    <property type="entry name" value="Plipid/glycerol_acylTrfase"/>
</dbReference>
<dbReference type="GO" id="GO:0006654">
    <property type="term" value="P:phosphatidic acid biosynthetic process"/>
    <property type="evidence" value="ECO:0007669"/>
    <property type="project" value="TreeGrafter"/>
</dbReference>
<sequence>MSVTWTDDAPPPPQRRLALGDWLRVARRGGAILVTLMICFPLLLLLRVPERALFGLNRPVTPWITQAVCVLACRFMGLRRKVIGQPMPQRGAFVANHSTWLDIFVLNAGKRLYFVSKAEVAGWAGIGWLARGTGTVFIRRDRRSEAAAQTRMFEDRLRAGHKLLFFPEGTSTDGRRVLPFKTTLFAAFLSDRLRDILWVQPISLHYHAPHGADARFYGWWGDMEFGANLLQVLAAPRQGWVELRYGTPLKVSDFEDRKALARAAERAVRAGYDQGRSPDDGGAKGGTRSTKSV</sequence>
<gene>
    <name evidence="9" type="ORF">roselon_02725</name>
</gene>
<dbReference type="SUPFAM" id="SSF69593">
    <property type="entry name" value="Glycerol-3-phosphate (1)-acyltransferase"/>
    <property type="match status" value="1"/>
</dbReference>
<keyword evidence="5 9" id="KW-0012">Acyltransferase</keyword>
<feature type="domain" description="Phospholipid/glycerol acyltransferase" evidence="8">
    <location>
        <begin position="91"/>
        <end position="207"/>
    </location>
</feature>
<evidence type="ECO:0000256" key="7">
    <source>
        <dbReference type="SAM" id="Phobius"/>
    </source>
</evidence>
<protein>
    <submittedName>
        <fullName evidence="9">1-acyl-sn-glycerol-3-phosphate acyltransferase</fullName>
        <ecNumber evidence="9">2.3.1.51</ecNumber>
    </submittedName>
</protein>
<dbReference type="Pfam" id="PF01553">
    <property type="entry name" value="Acyltransferase"/>
    <property type="match status" value="1"/>
</dbReference>
<dbReference type="Proteomes" id="UP000019593">
    <property type="component" value="Chromosome"/>
</dbReference>
<dbReference type="PATRIC" id="fig|1294273.3.peg.2689"/>
<dbReference type="RefSeq" id="WP_025312732.1">
    <property type="nucleotide sequence ID" value="NZ_CP004372.1"/>
</dbReference>
<evidence type="ECO:0000256" key="3">
    <source>
        <dbReference type="ARBA" id="ARBA00022679"/>
    </source>
</evidence>
<organism evidence="9 10">
    <name type="scientific">Roseicyclus elongatus DSM 19469</name>
    <dbReference type="NCBI Taxonomy" id="1294273"/>
    <lineage>
        <taxon>Bacteria</taxon>
        <taxon>Pseudomonadati</taxon>
        <taxon>Pseudomonadota</taxon>
        <taxon>Alphaproteobacteria</taxon>
        <taxon>Rhodobacterales</taxon>
        <taxon>Roseobacteraceae</taxon>
        <taxon>Roseicyclus</taxon>
    </lineage>
</organism>
<evidence type="ECO:0000256" key="1">
    <source>
        <dbReference type="ARBA" id="ARBA00005189"/>
    </source>
</evidence>
<keyword evidence="4" id="KW-0443">Lipid metabolism</keyword>
<dbReference type="eggNOG" id="COG0204">
    <property type="taxonomic scope" value="Bacteria"/>
</dbReference>
<keyword evidence="10" id="KW-1185">Reference proteome</keyword>
<accession>W8RUZ4</accession>
<keyword evidence="7" id="KW-0472">Membrane</keyword>
<keyword evidence="3 9" id="KW-0808">Transferase</keyword>
<evidence type="ECO:0000313" key="9">
    <source>
        <dbReference type="EMBL" id="AHM05024.1"/>
    </source>
</evidence>
<dbReference type="STRING" id="1294273.roselon_02725"/>
<evidence type="ECO:0000256" key="4">
    <source>
        <dbReference type="ARBA" id="ARBA00023098"/>
    </source>
</evidence>